<dbReference type="InterPro" id="IPR016181">
    <property type="entry name" value="Acyl_CoA_acyltransferase"/>
</dbReference>
<dbReference type="Pfam" id="PF00155">
    <property type="entry name" value="Aminotran_1_2"/>
    <property type="match status" value="1"/>
</dbReference>
<proteinExistence type="predicted"/>
<feature type="domain" description="BioF2-like acetyltransferase" evidence="4">
    <location>
        <begin position="631"/>
        <end position="771"/>
    </location>
</feature>
<keyword evidence="6" id="KW-1185">Reference proteome</keyword>
<sequence length="805" mass="91503">MAKVKHNNFLDTVDEVITNATNAGVIHLHAEGNELNGRHITINGKRSYHFGTTGYLGLEQDKRLKRAAINAIEKYGTQFPLSKTYISHPLYAPLEEKIFQMYQHPILITKNSTLGHLAVIPTAVRDGDAVILDHQVHWSVQSATEVLKSKGVTVRMIRHSNMDMLEHYIKDLRNKANKIWYMADGVYSMYGDFAPLKDLMELSKKYPQLNLYIDDVHGMSWKGKHGSGYVMSVFQDLPENILLFGTLSKTFGASGAVLVCPDKKLHKKIKNFGGPLTFSAQLEPASVAAATASAEIHLSSEIYELQSDLAAKIDYFNQLLETSDLPLVHKNTSPVFYIGTGLPATGYNFVSKMMEAGFFVNLGLFPAVPVKNTGVRITISRHNELKDIKALVDAMSYHFPLAIEETHTDLTSIYKSFGIRTTEKNNPATTQIDELNLEYTETIQQINKSEWDTCFSGKGTFDWDGLDFLEKVFTNNNLKEHNWGFHYITIKDKTGKIILAAPLTSALLKNDMLSDAKTSKAIEEMRLKDPYYMTDMVLSLGSVFSEGAHLFLDDDHPQRIQAMRLFLEKIDEIKSNVGAKLIILRDFEKTNTLNTFLHKQGFISVDMPDSCEIANFNWENEEQYISTLSKRSRKHFKKDIKAFENYFKTRIVCSPTPEEIDKYHQLFEQVWRNNLGINTFKFPKKLFAEMVKSPKWDFLALYLKADNPDVPDKILGVMFITRSGKTFIPAFVGMDYGYNEKFNVYRQLLYQSIKTAGTLKFDKINFGFSASFEKKKLGATLIPKIAYVQADDNFSLEALDWLQKD</sequence>
<name>A0A0Q9ZHK0_9FLAO</name>
<protein>
    <submittedName>
        <fullName evidence="5">Aminotransferase class I/II</fullName>
    </submittedName>
</protein>
<dbReference type="EMBL" id="LKTP01000008">
    <property type="protein sequence ID" value="KRG29554.1"/>
    <property type="molecule type" value="Genomic_DNA"/>
</dbReference>
<reference evidence="5" key="1">
    <citation type="submission" date="2015-10" db="EMBL/GenBank/DDBJ databases">
        <title>Draft genome sequence of Salegentibacter mishustinae KCTC 12263.</title>
        <authorList>
            <person name="Lin W."/>
            <person name="Zheng Q."/>
        </authorList>
    </citation>
    <scope>NUCLEOTIDE SEQUENCE [LARGE SCALE GENOMIC DNA]</scope>
    <source>
        <strain evidence="5">KCTC 12263</strain>
    </source>
</reference>
<dbReference type="InterPro" id="IPR004839">
    <property type="entry name" value="Aminotransferase_I/II_large"/>
</dbReference>
<evidence type="ECO:0000256" key="2">
    <source>
        <dbReference type="ARBA" id="ARBA00022679"/>
    </source>
</evidence>
<organism evidence="5 6">
    <name type="scientific">Salegentibacter mishustinae</name>
    <dbReference type="NCBI Taxonomy" id="270918"/>
    <lineage>
        <taxon>Bacteria</taxon>
        <taxon>Pseudomonadati</taxon>
        <taxon>Bacteroidota</taxon>
        <taxon>Flavobacteriia</taxon>
        <taxon>Flavobacteriales</taxon>
        <taxon>Flavobacteriaceae</taxon>
        <taxon>Salegentibacter</taxon>
    </lineage>
</organism>
<dbReference type="Pfam" id="PF13480">
    <property type="entry name" value="Acetyltransf_6"/>
    <property type="match status" value="1"/>
</dbReference>
<dbReference type="SUPFAM" id="SSF53383">
    <property type="entry name" value="PLP-dependent transferases"/>
    <property type="match status" value="1"/>
</dbReference>
<dbReference type="InterPro" id="IPR015424">
    <property type="entry name" value="PyrdxlP-dep_Trfase"/>
</dbReference>
<dbReference type="InterPro" id="IPR015422">
    <property type="entry name" value="PyrdxlP-dep_Trfase_small"/>
</dbReference>
<evidence type="ECO:0000313" key="5">
    <source>
        <dbReference type="EMBL" id="KRG29554.1"/>
    </source>
</evidence>
<accession>A0A0Q9ZHK0</accession>
<dbReference type="Gene3D" id="3.90.1150.10">
    <property type="entry name" value="Aspartate Aminotransferase, domain 1"/>
    <property type="match status" value="1"/>
</dbReference>
<evidence type="ECO:0000256" key="1">
    <source>
        <dbReference type="ARBA" id="ARBA00001933"/>
    </source>
</evidence>
<evidence type="ECO:0000313" key="6">
    <source>
        <dbReference type="Proteomes" id="UP000051643"/>
    </source>
</evidence>
<dbReference type="RefSeq" id="WP_057481292.1">
    <property type="nucleotide sequence ID" value="NZ_BMWR01000011.1"/>
</dbReference>
<dbReference type="AlphaFoldDB" id="A0A0Q9ZHK0"/>
<comment type="caution">
    <text evidence="5">The sequence shown here is derived from an EMBL/GenBank/DDBJ whole genome shotgun (WGS) entry which is preliminary data.</text>
</comment>
<dbReference type="Gene3D" id="3.40.630.30">
    <property type="match status" value="1"/>
</dbReference>
<dbReference type="PANTHER" id="PTHR13693">
    <property type="entry name" value="CLASS II AMINOTRANSFERASE/8-AMINO-7-OXONONANOATE SYNTHASE"/>
    <property type="match status" value="1"/>
</dbReference>
<dbReference type="Gene3D" id="3.40.640.10">
    <property type="entry name" value="Type I PLP-dependent aspartate aminotransferase-like (Major domain)"/>
    <property type="match status" value="1"/>
</dbReference>
<dbReference type="InterPro" id="IPR038740">
    <property type="entry name" value="BioF2-like_GNAT_dom"/>
</dbReference>
<dbReference type="GO" id="GO:0030170">
    <property type="term" value="F:pyridoxal phosphate binding"/>
    <property type="evidence" value="ECO:0007669"/>
    <property type="project" value="InterPro"/>
</dbReference>
<keyword evidence="2 5" id="KW-0808">Transferase</keyword>
<dbReference type="Proteomes" id="UP000051643">
    <property type="component" value="Unassembled WGS sequence"/>
</dbReference>
<feature type="domain" description="Aminotransferase class I/classII large" evidence="3">
    <location>
        <begin position="55"/>
        <end position="384"/>
    </location>
</feature>
<dbReference type="STRING" id="270918.APR42_16200"/>
<dbReference type="OrthoDB" id="9807157at2"/>
<gene>
    <name evidence="5" type="ORF">APR42_16200</name>
</gene>
<dbReference type="InterPro" id="IPR050087">
    <property type="entry name" value="AON_synthase_class-II"/>
</dbReference>
<keyword evidence="5" id="KW-0032">Aminotransferase</keyword>
<evidence type="ECO:0000259" key="4">
    <source>
        <dbReference type="Pfam" id="PF13480"/>
    </source>
</evidence>
<comment type="cofactor">
    <cofactor evidence="1">
        <name>pyridoxal 5'-phosphate</name>
        <dbReference type="ChEBI" id="CHEBI:597326"/>
    </cofactor>
</comment>
<dbReference type="SUPFAM" id="SSF55729">
    <property type="entry name" value="Acyl-CoA N-acyltransferases (Nat)"/>
    <property type="match status" value="1"/>
</dbReference>
<dbReference type="GO" id="GO:0008483">
    <property type="term" value="F:transaminase activity"/>
    <property type="evidence" value="ECO:0007669"/>
    <property type="project" value="UniProtKB-KW"/>
</dbReference>
<evidence type="ECO:0000259" key="3">
    <source>
        <dbReference type="Pfam" id="PF00155"/>
    </source>
</evidence>
<dbReference type="InterPro" id="IPR015421">
    <property type="entry name" value="PyrdxlP-dep_Trfase_major"/>
</dbReference>